<evidence type="ECO:0000256" key="1">
    <source>
        <dbReference type="SAM" id="MobiDB-lite"/>
    </source>
</evidence>
<accession>A0A0F9L8T2</accession>
<protein>
    <submittedName>
        <fullName evidence="2">Uncharacterized protein</fullName>
    </submittedName>
</protein>
<reference evidence="2" key="1">
    <citation type="journal article" date="2015" name="Nature">
        <title>Complex archaea that bridge the gap between prokaryotes and eukaryotes.</title>
        <authorList>
            <person name="Spang A."/>
            <person name="Saw J.H."/>
            <person name="Jorgensen S.L."/>
            <person name="Zaremba-Niedzwiedzka K."/>
            <person name="Martijn J."/>
            <person name="Lind A.E."/>
            <person name="van Eijk R."/>
            <person name="Schleper C."/>
            <person name="Guy L."/>
            <person name="Ettema T.J."/>
        </authorList>
    </citation>
    <scope>NUCLEOTIDE SEQUENCE</scope>
</reference>
<evidence type="ECO:0000313" key="2">
    <source>
        <dbReference type="EMBL" id="KKM89888.1"/>
    </source>
</evidence>
<dbReference type="EMBL" id="LAZR01006751">
    <property type="protein sequence ID" value="KKM89888.1"/>
    <property type="molecule type" value="Genomic_DNA"/>
</dbReference>
<sequence>MPDTKIGSATASDLTNKIVDFSVDTQSTDGIFDQKESKWQEENWTTYFGYYTDEKIPEITSVIDALATWTVGKGVKTLDEDTELILMQIRGFGFDTFNSILENAMRTMQIGGNFYAEIIRDKNRNLINLKPLDPSVMVHIAGRNGQIKRFEQTQKTKGQSPKKFKPDQIFYLCRNRVADEIHGRGIIQKLKLIIDMKNEAMGDWRRVLHWNVDPRWIFHLDFDDPVEVAAFVAKNDAAKAAGGENMYIPKDAVVPEVLGVAPNASLNPLPWIAMLDDKFYMEARVPKIIVGGAGGLTEAAVKIAYLAFQQTIEEEQLFIEEQVLLQLGLVIELEFPASLENELLSDNKKDGPENIDANDTTAGSGK</sequence>
<name>A0A0F9L8T2_9ZZZZ</name>
<feature type="compositionally biased region" description="Polar residues" evidence="1">
    <location>
        <begin position="357"/>
        <end position="366"/>
    </location>
</feature>
<gene>
    <name evidence="2" type="ORF">LCGC14_1244150</name>
</gene>
<organism evidence="2">
    <name type="scientific">marine sediment metagenome</name>
    <dbReference type="NCBI Taxonomy" id="412755"/>
    <lineage>
        <taxon>unclassified sequences</taxon>
        <taxon>metagenomes</taxon>
        <taxon>ecological metagenomes</taxon>
    </lineage>
</organism>
<feature type="region of interest" description="Disordered" evidence="1">
    <location>
        <begin position="344"/>
        <end position="366"/>
    </location>
</feature>
<proteinExistence type="predicted"/>
<comment type="caution">
    <text evidence="2">The sequence shown here is derived from an EMBL/GenBank/DDBJ whole genome shotgun (WGS) entry which is preliminary data.</text>
</comment>
<dbReference type="AlphaFoldDB" id="A0A0F9L8T2"/>